<protein>
    <submittedName>
        <fullName evidence="9">Starch-binding associating with outer membrane</fullName>
    </submittedName>
</protein>
<keyword evidence="3 6" id="KW-0732">Signal</keyword>
<dbReference type="RefSeq" id="WP_170857091.1">
    <property type="nucleotide sequence ID" value="NZ_FPBF01000004.1"/>
</dbReference>
<evidence type="ECO:0000259" key="8">
    <source>
        <dbReference type="Pfam" id="PF14322"/>
    </source>
</evidence>
<evidence type="ECO:0000259" key="7">
    <source>
        <dbReference type="Pfam" id="PF07980"/>
    </source>
</evidence>
<evidence type="ECO:0000256" key="4">
    <source>
        <dbReference type="ARBA" id="ARBA00023136"/>
    </source>
</evidence>
<dbReference type="SUPFAM" id="SSF48452">
    <property type="entry name" value="TPR-like"/>
    <property type="match status" value="1"/>
</dbReference>
<dbReference type="Gene3D" id="1.25.40.390">
    <property type="match status" value="1"/>
</dbReference>
<dbReference type="AlphaFoldDB" id="A0A1I7C6S9"/>
<keyword evidence="5" id="KW-0998">Cell outer membrane</keyword>
<evidence type="ECO:0000256" key="1">
    <source>
        <dbReference type="ARBA" id="ARBA00004442"/>
    </source>
</evidence>
<feature type="chain" id="PRO_5011488192" evidence="6">
    <location>
        <begin position="19"/>
        <end position="490"/>
    </location>
</feature>
<evidence type="ECO:0000256" key="6">
    <source>
        <dbReference type="SAM" id="SignalP"/>
    </source>
</evidence>
<feature type="domain" description="SusD-like N-terminal" evidence="8">
    <location>
        <begin position="33"/>
        <end position="214"/>
    </location>
</feature>
<dbReference type="Pfam" id="PF07980">
    <property type="entry name" value="SusD_RagB"/>
    <property type="match status" value="1"/>
</dbReference>
<evidence type="ECO:0000313" key="9">
    <source>
        <dbReference type="EMBL" id="SFT95130.1"/>
    </source>
</evidence>
<keyword evidence="10" id="KW-1185">Reference proteome</keyword>
<evidence type="ECO:0000256" key="2">
    <source>
        <dbReference type="ARBA" id="ARBA00006275"/>
    </source>
</evidence>
<name>A0A1I7C6S9_9BACT</name>
<dbReference type="EMBL" id="FPBF01000004">
    <property type="protein sequence ID" value="SFT95130.1"/>
    <property type="molecule type" value="Genomic_DNA"/>
</dbReference>
<dbReference type="InterPro" id="IPR011990">
    <property type="entry name" value="TPR-like_helical_dom_sf"/>
</dbReference>
<comment type="similarity">
    <text evidence="2">Belongs to the SusD family.</text>
</comment>
<evidence type="ECO:0000256" key="3">
    <source>
        <dbReference type="ARBA" id="ARBA00022729"/>
    </source>
</evidence>
<sequence length="490" mass="54458">MKNITKWFLFMTLWMATACDSLLNIDPEFTQDAENFFNTKEDFDRAIIGVYDMMQPAYLNIWIGEIASDNSIAGGESVNDTRGLHEIENMTHGGVNQELRAVMRVNYTGISRANYIFENQDKIDFEGKDLILAEAKFMRAYFYFNLVTYFGDMPLVVDRRISINEIPSTPRAPRAEIYAQIESDLQEAVDVLPATASEVGRLTSGAAMALLGKALLYQQKFAEASTVLGNLIDSNPGGYALFDDYTTLFYAANQNISEDVFTVQFSGLQGGDYGCLICLNGNAAVGFQGIRQYTGPFYADGNAYNLPTQDLYDAFAEGDIRRDASVLNLDEFIAAQPNADEITYGIGAGGHTGFFNNKYIKRQGEVGLPDDDLTSPLNYRVIRWADVLLMAAEAFQQAGNDDRARIELNKVRARVDMPAITSSGDALYQAILEERRFELSGEGYRFFDLVRTGQAADRIDGFVVGKNELFPIPQVEIDLAGGNWSQNPGY</sequence>
<dbReference type="Proteomes" id="UP000199673">
    <property type="component" value="Unassembled WGS sequence"/>
</dbReference>
<proteinExistence type="inferred from homology"/>
<evidence type="ECO:0000256" key="5">
    <source>
        <dbReference type="ARBA" id="ARBA00023237"/>
    </source>
</evidence>
<reference evidence="10" key="1">
    <citation type="submission" date="2016-10" db="EMBL/GenBank/DDBJ databases">
        <authorList>
            <person name="Varghese N."/>
            <person name="Submissions S."/>
        </authorList>
    </citation>
    <scope>NUCLEOTIDE SEQUENCE [LARGE SCALE GENOMIC DNA]</scope>
    <source>
        <strain evidence="10">DSM 23445</strain>
    </source>
</reference>
<gene>
    <name evidence="9" type="ORF">SAMN04489724_2917</name>
</gene>
<dbReference type="STRING" id="305507.SAMN04489724_2917"/>
<dbReference type="InterPro" id="IPR012944">
    <property type="entry name" value="SusD_RagB_dom"/>
</dbReference>
<dbReference type="InterPro" id="IPR033985">
    <property type="entry name" value="SusD-like_N"/>
</dbReference>
<comment type="subcellular location">
    <subcellularLocation>
        <location evidence="1">Cell outer membrane</location>
    </subcellularLocation>
</comment>
<organism evidence="9 10">
    <name type="scientific">Algoriphagus locisalis</name>
    <dbReference type="NCBI Taxonomy" id="305507"/>
    <lineage>
        <taxon>Bacteria</taxon>
        <taxon>Pseudomonadati</taxon>
        <taxon>Bacteroidota</taxon>
        <taxon>Cytophagia</taxon>
        <taxon>Cytophagales</taxon>
        <taxon>Cyclobacteriaceae</taxon>
        <taxon>Algoriphagus</taxon>
    </lineage>
</organism>
<dbReference type="GO" id="GO:0009279">
    <property type="term" value="C:cell outer membrane"/>
    <property type="evidence" value="ECO:0007669"/>
    <property type="project" value="UniProtKB-SubCell"/>
</dbReference>
<feature type="signal peptide" evidence="6">
    <location>
        <begin position="1"/>
        <end position="18"/>
    </location>
</feature>
<feature type="domain" description="RagB/SusD" evidence="7">
    <location>
        <begin position="350"/>
        <end position="456"/>
    </location>
</feature>
<dbReference type="Pfam" id="PF14322">
    <property type="entry name" value="SusD-like_3"/>
    <property type="match status" value="1"/>
</dbReference>
<dbReference type="PROSITE" id="PS51257">
    <property type="entry name" value="PROKAR_LIPOPROTEIN"/>
    <property type="match status" value="1"/>
</dbReference>
<evidence type="ECO:0000313" key="10">
    <source>
        <dbReference type="Proteomes" id="UP000199673"/>
    </source>
</evidence>
<keyword evidence="4" id="KW-0472">Membrane</keyword>
<accession>A0A1I7C6S9</accession>